<evidence type="ECO:0000256" key="1">
    <source>
        <dbReference type="ARBA" id="ARBA00004173"/>
    </source>
</evidence>
<dbReference type="SUPFAM" id="SSF57829">
    <property type="entry name" value="Zn-binding ribosomal proteins"/>
    <property type="match status" value="1"/>
</dbReference>
<gene>
    <name evidence="8" type="ORF">LshimejAT787_0304760</name>
</gene>
<dbReference type="GO" id="GO:0006412">
    <property type="term" value="P:translation"/>
    <property type="evidence" value="ECO:0007669"/>
    <property type="project" value="InterPro"/>
</dbReference>
<keyword evidence="6" id="KW-0687">Ribonucleoprotein</keyword>
<dbReference type="GO" id="GO:0003735">
    <property type="term" value="F:structural constituent of ribosome"/>
    <property type="evidence" value="ECO:0007669"/>
    <property type="project" value="InterPro"/>
</dbReference>
<dbReference type="OrthoDB" id="2014905at2759"/>
<keyword evidence="4" id="KW-0689">Ribosomal protein</keyword>
<dbReference type="AlphaFoldDB" id="A0A9P3UK14"/>
<comment type="similarity">
    <text evidence="2">Belongs to the bacterial ribosomal protein bL32 family.</text>
</comment>
<comment type="subcellular location">
    <subcellularLocation>
        <location evidence="1">Mitochondrion</location>
    </subcellularLocation>
</comment>
<dbReference type="PANTHER" id="PTHR21026:SF2">
    <property type="entry name" value="LARGE RIBOSOMAL SUBUNIT PROTEIN BL32M"/>
    <property type="match status" value="1"/>
</dbReference>
<dbReference type="GO" id="GO:0005762">
    <property type="term" value="C:mitochondrial large ribosomal subunit"/>
    <property type="evidence" value="ECO:0007669"/>
    <property type="project" value="TreeGrafter"/>
</dbReference>
<proteinExistence type="inferred from homology"/>
<keyword evidence="5" id="KW-0496">Mitochondrion</keyword>
<evidence type="ECO:0000256" key="3">
    <source>
        <dbReference type="ARBA" id="ARBA00022946"/>
    </source>
</evidence>
<evidence type="ECO:0000256" key="6">
    <source>
        <dbReference type="ARBA" id="ARBA00023274"/>
    </source>
</evidence>
<dbReference type="Proteomes" id="UP001063166">
    <property type="component" value="Unassembled WGS sequence"/>
</dbReference>
<dbReference type="EMBL" id="BRPK01000003">
    <property type="protein sequence ID" value="GLB36188.1"/>
    <property type="molecule type" value="Genomic_DNA"/>
</dbReference>
<evidence type="ECO:0000313" key="8">
    <source>
        <dbReference type="EMBL" id="GLB36188.1"/>
    </source>
</evidence>
<protein>
    <recommendedName>
        <fullName evidence="7">Large ribosomal subunit protein bL32m</fullName>
    </recommendedName>
</protein>
<evidence type="ECO:0000256" key="5">
    <source>
        <dbReference type="ARBA" id="ARBA00023128"/>
    </source>
</evidence>
<evidence type="ECO:0000313" key="9">
    <source>
        <dbReference type="Proteomes" id="UP001063166"/>
    </source>
</evidence>
<keyword evidence="9" id="KW-1185">Reference proteome</keyword>
<organism evidence="8 9">
    <name type="scientific">Lyophyllum shimeji</name>
    <name type="common">Hon-shimeji</name>
    <name type="synonym">Tricholoma shimeji</name>
    <dbReference type="NCBI Taxonomy" id="47721"/>
    <lineage>
        <taxon>Eukaryota</taxon>
        <taxon>Fungi</taxon>
        <taxon>Dikarya</taxon>
        <taxon>Basidiomycota</taxon>
        <taxon>Agaricomycotina</taxon>
        <taxon>Agaricomycetes</taxon>
        <taxon>Agaricomycetidae</taxon>
        <taxon>Agaricales</taxon>
        <taxon>Tricholomatineae</taxon>
        <taxon>Lyophyllaceae</taxon>
        <taxon>Lyophyllum</taxon>
    </lineage>
</organism>
<name>A0A9P3UK14_LYOSH</name>
<dbReference type="Pfam" id="PF01783">
    <property type="entry name" value="Ribosomal_L32p"/>
    <property type="match status" value="1"/>
</dbReference>
<dbReference type="NCBIfam" id="TIGR01031">
    <property type="entry name" value="rpmF_bact"/>
    <property type="match status" value="1"/>
</dbReference>
<dbReference type="InterPro" id="IPR011332">
    <property type="entry name" value="Ribosomal_zn-bd"/>
</dbReference>
<keyword evidence="3" id="KW-0809">Transit peptide</keyword>
<comment type="caution">
    <text evidence="8">The sequence shown here is derived from an EMBL/GenBank/DDBJ whole genome shotgun (WGS) entry which is preliminary data.</text>
</comment>
<evidence type="ECO:0000256" key="2">
    <source>
        <dbReference type="ARBA" id="ARBA00008560"/>
    </source>
</evidence>
<evidence type="ECO:0000256" key="4">
    <source>
        <dbReference type="ARBA" id="ARBA00022980"/>
    </source>
</evidence>
<dbReference type="InterPro" id="IPR002677">
    <property type="entry name" value="Ribosomal_bL32"/>
</dbReference>
<dbReference type="InterPro" id="IPR051991">
    <property type="entry name" value="Mitoribosomal_protein_bL32"/>
</dbReference>
<sequence>MAALALGALPSFRHSLASTSRAVSRTLFASSLIPAWTAPAWTTPSLQSLLELIPPFLLAVPKSKISHSRKSMRSANKGLKDKQNIVNCPACGSPKLAHHLCQNCYNFLSRMWKTKRKGGDIPDMS</sequence>
<evidence type="ECO:0000256" key="7">
    <source>
        <dbReference type="ARBA" id="ARBA00039935"/>
    </source>
</evidence>
<reference evidence="8" key="1">
    <citation type="submission" date="2022-07" db="EMBL/GenBank/DDBJ databases">
        <title>The genome of Lyophyllum shimeji provides insight into the initial evolution of ectomycorrhizal fungal genome.</title>
        <authorList>
            <person name="Kobayashi Y."/>
            <person name="Shibata T."/>
            <person name="Hirakawa H."/>
            <person name="Shigenobu S."/>
            <person name="Nishiyama T."/>
            <person name="Yamada A."/>
            <person name="Hasebe M."/>
            <person name="Kawaguchi M."/>
        </authorList>
    </citation>
    <scope>NUCLEOTIDE SEQUENCE</scope>
    <source>
        <strain evidence="8">AT787</strain>
    </source>
</reference>
<dbReference type="PANTHER" id="PTHR21026">
    <property type="entry name" value="39S RIBOSOMAL PROTEIN L32, MITOCHONDRIAL"/>
    <property type="match status" value="1"/>
</dbReference>
<accession>A0A9P3UK14</accession>